<dbReference type="CDD" id="cd12797">
    <property type="entry name" value="M23_peptidase"/>
    <property type="match status" value="1"/>
</dbReference>
<dbReference type="STRING" id="206665.SAMN04488516_10551"/>
<keyword evidence="7" id="KW-0482">Metalloprotease</keyword>
<sequence length="438" mass="50358">MQIYTQNFSKGNMYSKLSRVNKRFGIILFFLCFVLGFIVYLGYDNSEIKASVSSSKVRSYFPFKNIFRPKINIQEATIQPGDTIVEILSEYLSSFEIYSLLHKAEKIYPLNKIVVGHKYKLIFVQDRLRALEYEIDDKNVLGVVISSQGEYKVYVKKIHYNIKKVLVAGQIEGSLFEAVQSCGEKSSLAINLANIFGWDIDFLRDIRTGDRFYVLVEKRFRHGEFVGYGHILAARFVNKGKSFYAFLYKGKDGRYDYFDLEGKSLRKTFLKAPLSFTRISSGYSLHRYHPILHVIRPHRGIDYAAPLGTPIKTVADGIIIAKGRTKAAGNYVKIRHKNGYETIYNHMCRFAKGIRKGKRVYQGQVIGYVGQTGYATGPHLDFRMKRYGRFINPLKVKSDFAYPIPKKEISDYKLYISQYLSILSPQYAKSTSNNEITP</sequence>
<evidence type="ECO:0000256" key="6">
    <source>
        <dbReference type="ARBA" id="ARBA00022833"/>
    </source>
</evidence>
<keyword evidence="8" id="KW-1133">Transmembrane helix</keyword>
<dbReference type="Pfam" id="PF01551">
    <property type="entry name" value="Peptidase_M23"/>
    <property type="match status" value="1"/>
</dbReference>
<dbReference type="GO" id="GO:0046872">
    <property type="term" value="F:metal ion binding"/>
    <property type="evidence" value="ECO:0007669"/>
    <property type="project" value="UniProtKB-KW"/>
</dbReference>
<keyword evidence="8" id="KW-0472">Membrane</keyword>
<dbReference type="Proteomes" id="UP000199602">
    <property type="component" value="Unassembled WGS sequence"/>
</dbReference>
<evidence type="ECO:0000256" key="3">
    <source>
        <dbReference type="ARBA" id="ARBA00022670"/>
    </source>
</evidence>
<gene>
    <name evidence="11" type="ORF">SAMN04488516_10551</name>
</gene>
<dbReference type="EMBL" id="FNIN01000005">
    <property type="protein sequence ID" value="SDN70479.1"/>
    <property type="molecule type" value="Genomic_DNA"/>
</dbReference>
<protein>
    <submittedName>
        <fullName evidence="11">Murein DD-endopeptidase MepM and murein hydrolase activator NlpD, contain LysM domain</fullName>
    </submittedName>
</protein>
<dbReference type="GO" id="GO:0006508">
    <property type="term" value="P:proteolysis"/>
    <property type="evidence" value="ECO:0007669"/>
    <property type="project" value="UniProtKB-KW"/>
</dbReference>
<dbReference type="PANTHER" id="PTHR21666:SF288">
    <property type="entry name" value="CELL DIVISION PROTEIN YTFB"/>
    <property type="match status" value="1"/>
</dbReference>
<evidence type="ECO:0000313" key="12">
    <source>
        <dbReference type="Proteomes" id="UP000199602"/>
    </source>
</evidence>
<dbReference type="Gene3D" id="2.70.70.10">
    <property type="entry name" value="Glucose Permease (Domain IIA)"/>
    <property type="match status" value="1"/>
</dbReference>
<dbReference type="InterPro" id="IPR016047">
    <property type="entry name" value="M23ase_b-sheet_dom"/>
</dbReference>
<keyword evidence="3" id="KW-0645">Protease</keyword>
<feature type="domain" description="M23ase beta-sheet core" evidence="9">
    <location>
        <begin position="297"/>
        <end position="393"/>
    </location>
</feature>
<dbReference type="InterPro" id="IPR011055">
    <property type="entry name" value="Dup_hybrid_motif"/>
</dbReference>
<dbReference type="PANTHER" id="PTHR21666">
    <property type="entry name" value="PEPTIDASE-RELATED"/>
    <property type="match status" value="1"/>
</dbReference>
<dbReference type="OrthoDB" id="9815245at2"/>
<organism evidence="11 12">
    <name type="scientific">Desulfonauticus submarinus</name>
    <dbReference type="NCBI Taxonomy" id="206665"/>
    <lineage>
        <taxon>Bacteria</taxon>
        <taxon>Pseudomonadati</taxon>
        <taxon>Thermodesulfobacteriota</taxon>
        <taxon>Desulfovibrionia</taxon>
        <taxon>Desulfovibrionales</taxon>
        <taxon>Desulfonauticaceae</taxon>
        <taxon>Desulfonauticus</taxon>
    </lineage>
</organism>
<comment type="cofactor">
    <cofactor evidence="1">
        <name>Zn(2+)</name>
        <dbReference type="ChEBI" id="CHEBI:29105"/>
    </cofactor>
</comment>
<dbReference type="RefSeq" id="WP_092065062.1">
    <property type="nucleotide sequence ID" value="NZ_FNIN01000005.1"/>
</dbReference>
<keyword evidence="6" id="KW-0862">Zinc</keyword>
<evidence type="ECO:0000259" key="9">
    <source>
        <dbReference type="Pfam" id="PF01551"/>
    </source>
</evidence>
<evidence type="ECO:0000313" key="11">
    <source>
        <dbReference type="EMBL" id="SDN70479.1"/>
    </source>
</evidence>
<dbReference type="SUPFAM" id="SSF51261">
    <property type="entry name" value="Duplicated hybrid motif"/>
    <property type="match status" value="1"/>
</dbReference>
<feature type="domain" description="Csd3-like second N-terminal" evidence="10">
    <location>
        <begin position="164"/>
        <end position="283"/>
    </location>
</feature>
<dbReference type="Gene3D" id="3.10.450.350">
    <property type="match status" value="1"/>
</dbReference>
<name>A0A1H0DKA1_9BACT</name>
<reference evidence="11 12" key="1">
    <citation type="submission" date="2016-10" db="EMBL/GenBank/DDBJ databases">
        <authorList>
            <person name="de Groot N.N."/>
        </authorList>
    </citation>
    <scope>NUCLEOTIDE SEQUENCE [LARGE SCALE GENOMIC DNA]</scope>
    <source>
        <strain evidence="11 12">DSM 15269</strain>
    </source>
</reference>
<dbReference type="Pfam" id="PF19425">
    <property type="entry name" value="Csd3_N2"/>
    <property type="match status" value="1"/>
</dbReference>
<evidence type="ECO:0000256" key="7">
    <source>
        <dbReference type="ARBA" id="ARBA00023049"/>
    </source>
</evidence>
<evidence type="ECO:0000256" key="4">
    <source>
        <dbReference type="ARBA" id="ARBA00022723"/>
    </source>
</evidence>
<comment type="subcellular location">
    <subcellularLocation>
        <location evidence="2">Cell envelope</location>
    </subcellularLocation>
</comment>
<dbReference type="AlphaFoldDB" id="A0A1H0DKA1"/>
<evidence type="ECO:0000259" key="10">
    <source>
        <dbReference type="Pfam" id="PF19425"/>
    </source>
</evidence>
<evidence type="ECO:0000256" key="5">
    <source>
        <dbReference type="ARBA" id="ARBA00022801"/>
    </source>
</evidence>
<proteinExistence type="predicted"/>
<evidence type="ECO:0000256" key="1">
    <source>
        <dbReference type="ARBA" id="ARBA00001947"/>
    </source>
</evidence>
<dbReference type="InterPro" id="IPR050570">
    <property type="entry name" value="Cell_wall_metabolism_enzyme"/>
</dbReference>
<evidence type="ECO:0000256" key="2">
    <source>
        <dbReference type="ARBA" id="ARBA00004196"/>
    </source>
</evidence>
<keyword evidence="5 11" id="KW-0378">Hydrolase</keyword>
<dbReference type="InterPro" id="IPR045834">
    <property type="entry name" value="Csd3_N2"/>
</dbReference>
<keyword evidence="4" id="KW-0479">Metal-binding</keyword>
<keyword evidence="8" id="KW-0812">Transmembrane</keyword>
<feature type="transmembrane region" description="Helical" evidence="8">
    <location>
        <begin position="24"/>
        <end position="43"/>
    </location>
</feature>
<dbReference type="GO" id="GO:0030313">
    <property type="term" value="C:cell envelope"/>
    <property type="evidence" value="ECO:0007669"/>
    <property type="project" value="UniProtKB-SubCell"/>
</dbReference>
<keyword evidence="12" id="KW-1185">Reference proteome</keyword>
<evidence type="ECO:0000256" key="8">
    <source>
        <dbReference type="SAM" id="Phobius"/>
    </source>
</evidence>
<accession>A0A1H0DKA1</accession>
<dbReference type="GO" id="GO:0004222">
    <property type="term" value="F:metalloendopeptidase activity"/>
    <property type="evidence" value="ECO:0007669"/>
    <property type="project" value="TreeGrafter"/>
</dbReference>